<dbReference type="EMBL" id="AE017347">
    <property type="protein sequence ID" value="ALO69303.1"/>
    <property type="molecule type" value="Genomic_DNA"/>
</dbReference>
<accession>A0A0S2M609</accession>
<gene>
    <name evidence="2" type="ordered locus">CNG03495</name>
</gene>
<name>A0A0S2M609_CRYD1</name>
<dbReference type="VEuPathDB" id="FungiDB:CNG03495"/>
<keyword evidence="3" id="KW-1185">Reference proteome</keyword>
<evidence type="ECO:0000256" key="1">
    <source>
        <dbReference type="SAM" id="MobiDB-lite"/>
    </source>
</evidence>
<dbReference type="OrthoDB" id="10433964at2759"/>
<evidence type="ECO:0000313" key="3">
    <source>
        <dbReference type="Proteomes" id="UP000002149"/>
    </source>
</evidence>
<evidence type="ECO:0000313" key="2">
    <source>
        <dbReference type="EMBL" id="ALO69303.1"/>
    </source>
</evidence>
<protein>
    <submittedName>
        <fullName evidence="2">Uncharacterized protein</fullName>
    </submittedName>
</protein>
<dbReference type="KEGG" id="cne:CNG03495"/>
<dbReference type="AlphaFoldDB" id="A0A0S2M609"/>
<dbReference type="RefSeq" id="XP_024514561.1">
    <property type="nucleotide sequence ID" value="XM_024658641.1"/>
</dbReference>
<feature type="region of interest" description="Disordered" evidence="1">
    <location>
        <begin position="151"/>
        <end position="182"/>
    </location>
</feature>
<sequence>MRKKISLRTSLSSFSLRPTTPPNKIVYDAESVSSKASTSMGNPPHWPRPLVMSDISVHGRRVAASSSPLDLPSVICSGIASSGYTCFSPTSSDCMCRSSLDLEQPSKSSWNCEPFQSQGDYAARMKDPGVYMEAMKDILITTRTARRVSESSQDVQWTTAISRRPLSPTGSTSSTTSSSSRNRKSYIILPEVKAVTVHFPSVKHVPPGYAATGQDAEIGCIPAR</sequence>
<dbReference type="Proteomes" id="UP000002149">
    <property type="component" value="Chromosome 7"/>
</dbReference>
<dbReference type="GeneID" id="36392952"/>
<reference evidence="2 3" key="1">
    <citation type="journal article" date="2005" name="Science">
        <title>The genome of the basidiomycetous yeast and human pathogen Cryptococcus neoformans.</title>
        <authorList>
            <person name="Loftus B.J."/>
            <person name="Fung E."/>
            <person name="Roncaglia P."/>
            <person name="Rowley D."/>
            <person name="Amedeo P."/>
            <person name="Bruno D."/>
            <person name="Vamathevan J."/>
            <person name="Miranda M."/>
            <person name="Anderson I.J."/>
            <person name="Fraser J.A."/>
            <person name="Allen J.E."/>
            <person name="Bosdet I.E."/>
            <person name="Brent M.R."/>
            <person name="Chiu R."/>
            <person name="Doering T.L."/>
            <person name="Donlin M.J."/>
            <person name="D'Souza C.A."/>
            <person name="Fox D.S."/>
            <person name="Grinberg V."/>
            <person name="Fu J."/>
            <person name="Fukushima M."/>
            <person name="Haas B.J."/>
            <person name="Huang J.C."/>
            <person name="Janbon G."/>
            <person name="Jones S.J."/>
            <person name="Koo H.L."/>
            <person name="Krzywinski M.I."/>
            <person name="Kwon-Chung J.K."/>
            <person name="Lengeler K.B."/>
            <person name="Maiti R."/>
            <person name="Marra M.A."/>
            <person name="Marra R.E."/>
            <person name="Mathewson C.A."/>
            <person name="Mitchell T.G."/>
            <person name="Pertea M."/>
            <person name="Riggs F.R."/>
            <person name="Salzberg S.L."/>
            <person name="Schein J.E."/>
            <person name="Shvartsbeyn A."/>
            <person name="Shin H."/>
            <person name="Shumway M."/>
            <person name="Specht C.A."/>
            <person name="Suh B.B."/>
            <person name="Tenney A."/>
            <person name="Utterback T.R."/>
            <person name="Wickes B.L."/>
            <person name="Wortman J.R."/>
            <person name="Wye N.H."/>
            <person name="Kronstad J.W."/>
            <person name="Lodge J.K."/>
            <person name="Heitman J."/>
            <person name="Davis R.W."/>
            <person name="Fraser C.M."/>
            <person name="Hyman R.W."/>
        </authorList>
    </citation>
    <scope>NUCLEOTIDE SEQUENCE [LARGE SCALE GENOMIC DNA]</scope>
    <source>
        <strain evidence="3">JEC21 / ATCC MYA-565</strain>
    </source>
</reference>
<organism evidence="2 3">
    <name type="scientific">Cryptococcus deneoformans (strain JEC21 / ATCC MYA-565)</name>
    <name type="common">Cryptococcus neoformans var. neoformans serotype D</name>
    <dbReference type="NCBI Taxonomy" id="214684"/>
    <lineage>
        <taxon>Eukaryota</taxon>
        <taxon>Fungi</taxon>
        <taxon>Dikarya</taxon>
        <taxon>Basidiomycota</taxon>
        <taxon>Agaricomycotina</taxon>
        <taxon>Tremellomycetes</taxon>
        <taxon>Tremellales</taxon>
        <taxon>Cryptococcaceae</taxon>
        <taxon>Cryptococcus</taxon>
        <taxon>Cryptococcus neoformans species complex</taxon>
    </lineage>
</organism>
<feature type="compositionally biased region" description="Low complexity" evidence="1">
    <location>
        <begin position="162"/>
        <end position="180"/>
    </location>
</feature>
<feature type="compositionally biased region" description="Polar residues" evidence="1">
    <location>
        <begin position="151"/>
        <end position="161"/>
    </location>
</feature>
<dbReference type="InParanoid" id="A0A0S2M609"/>
<proteinExistence type="predicted"/>
<dbReference type="PaxDb" id="214684-A0A0S2M609"/>